<sequence>MLKFLVQIVWFFSLEQIYVLDLVLCCCSASLVALRTTRLAMLNKLARR</sequence>
<feature type="transmembrane region" description="Helical" evidence="1">
    <location>
        <begin position="16"/>
        <end position="34"/>
    </location>
</feature>
<organism evidence="2">
    <name type="scientific">Arundo donax</name>
    <name type="common">Giant reed</name>
    <name type="synonym">Donax arundinaceus</name>
    <dbReference type="NCBI Taxonomy" id="35708"/>
    <lineage>
        <taxon>Eukaryota</taxon>
        <taxon>Viridiplantae</taxon>
        <taxon>Streptophyta</taxon>
        <taxon>Embryophyta</taxon>
        <taxon>Tracheophyta</taxon>
        <taxon>Spermatophyta</taxon>
        <taxon>Magnoliopsida</taxon>
        <taxon>Liliopsida</taxon>
        <taxon>Poales</taxon>
        <taxon>Poaceae</taxon>
        <taxon>PACMAD clade</taxon>
        <taxon>Arundinoideae</taxon>
        <taxon>Arundineae</taxon>
        <taxon>Arundo</taxon>
    </lineage>
</organism>
<name>A0A0A9BIM0_ARUDO</name>
<proteinExistence type="predicted"/>
<dbReference type="AlphaFoldDB" id="A0A0A9BIM0"/>
<reference evidence="2" key="2">
    <citation type="journal article" date="2015" name="Data Brief">
        <title>Shoot transcriptome of the giant reed, Arundo donax.</title>
        <authorList>
            <person name="Barrero R.A."/>
            <person name="Guerrero F.D."/>
            <person name="Moolhuijzen P."/>
            <person name="Goolsby J.A."/>
            <person name="Tidwell J."/>
            <person name="Bellgard S.E."/>
            <person name="Bellgard M.I."/>
        </authorList>
    </citation>
    <scope>NUCLEOTIDE SEQUENCE</scope>
    <source>
        <tissue evidence="2">Shoot tissue taken approximately 20 cm above the soil surface</tissue>
    </source>
</reference>
<evidence type="ECO:0000256" key="1">
    <source>
        <dbReference type="SAM" id="Phobius"/>
    </source>
</evidence>
<protein>
    <submittedName>
        <fullName evidence="2">Uncharacterized protein</fullName>
    </submittedName>
</protein>
<dbReference type="EMBL" id="GBRH01235892">
    <property type="protein sequence ID" value="JAD62003.1"/>
    <property type="molecule type" value="Transcribed_RNA"/>
</dbReference>
<evidence type="ECO:0000313" key="2">
    <source>
        <dbReference type="EMBL" id="JAD62003.1"/>
    </source>
</evidence>
<accession>A0A0A9BIM0</accession>
<keyword evidence="1" id="KW-0812">Transmembrane</keyword>
<keyword evidence="1" id="KW-0472">Membrane</keyword>
<reference evidence="2" key="1">
    <citation type="submission" date="2014-09" db="EMBL/GenBank/DDBJ databases">
        <authorList>
            <person name="Magalhaes I.L.F."/>
            <person name="Oliveira U."/>
            <person name="Santos F.R."/>
            <person name="Vidigal T.H.D.A."/>
            <person name="Brescovit A.D."/>
            <person name="Santos A.J."/>
        </authorList>
    </citation>
    <scope>NUCLEOTIDE SEQUENCE</scope>
    <source>
        <tissue evidence="2">Shoot tissue taken approximately 20 cm above the soil surface</tissue>
    </source>
</reference>
<keyword evidence="1" id="KW-1133">Transmembrane helix</keyword>